<dbReference type="NCBIfam" id="TIGR01547">
    <property type="entry name" value="phage_term_2"/>
    <property type="match status" value="1"/>
</dbReference>
<accession>A0A9X2FLX2</accession>
<sequence>MISDLYTDKQIQVLQSLRRTDWRLLINYGAVRSGKTVVDNDVFLFELRRVRKLADELDIAEPMYILAGYSSKSLQNNVLQELTNKYDMQFKFDKHNSFKLFGVKVIQTFTGSIAGLGAIRGSTAFGAYVNEASLANEEVFNEILNRCSAPHARIVCDTNPDVPTHYLKKDYIDNKDTQAGIISYHFTIDDNTFLPSEYVQHMKAGTPSGMFYDRSILGLWVSGEGMVYRDFNKDTMLIPKSKLPGNLTYYVGIDWGYEHKGTIVLMGDDSQGNTYLVEEHTRQHEEIDYWVNVAKDICKRYGSRIRMWSDSARPEHVARFRREHFNIFNANKSVLSGIESVAKLMKDNRFFVVEESVDKFLEEIYQYIWDEKSGLPVKESDDVQDAVRYAIFSQHNELSKAQAVVKPRWMR</sequence>
<evidence type="ECO:0000313" key="4">
    <source>
        <dbReference type="EMBL" id="MCP0886943.1"/>
    </source>
</evidence>
<dbReference type="InterPro" id="IPR035421">
    <property type="entry name" value="Terminase_6C"/>
</dbReference>
<dbReference type="AlphaFoldDB" id="A0A9X2FLX2"/>
<name>A0A9X2FLX2_9LACO</name>
<proteinExistence type="predicted"/>
<keyword evidence="5" id="KW-1185">Reference proteome</keyword>
<organism evidence="4 5">
    <name type="scientific">Ligilactobacillus ubinensis</name>
    <dbReference type="NCBI Taxonomy" id="2876789"/>
    <lineage>
        <taxon>Bacteria</taxon>
        <taxon>Bacillati</taxon>
        <taxon>Bacillota</taxon>
        <taxon>Bacilli</taxon>
        <taxon>Lactobacillales</taxon>
        <taxon>Lactobacillaceae</taxon>
        <taxon>Ligilactobacillus</taxon>
    </lineage>
</organism>
<feature type="domain" description="Terminase large subunit gp17-like C-terminal" evidence="3">
    <location>
        <begin position="252"/>
        <end position="392"/>
    </location>
</feature>
<dbReference type="PANTHER" id="PTHR39184:SF1">
    <property type="entry name" value="PBSX PHAGE TERMINASE LARGE SUBUNIT"/>
    <property type="match status" value="1"/>
</dbReference>
<evidence type="ECO:0000259" key="2">
    <source>
        <dbReference type="Pfam" id="PF04466"/>
    </source>
</evidence>
<dbReference type="Gene3D" id="3.30.420.280">
    <property type="match status" value="1"/>
</dbReference>
<dbReference type="InterPro" id="IPR052380">
    <property type="entry name" value="Viral_DNA_packaging_terminase"/>
</dbReference>
<evidence type="ECO:0000256" key="1">
    <source>
        <dbReference type="ARBA" id="ARBA00022612"/>
    </source>
</evidence>
<evidence type="ECO:0000259" key="3">
    <source>
        <dbReference type="Pfam" id="PF17289"/>
    </source>
</evidence>
<comment type="caution">
    <text evidence="4">The sequence shown here is derived from an EMBL/GenBank/DDBJ whole genome shotgun (WGS) entry which is preliminary data.</text>
</comment>
<evidence type="ECO:0000313" key="5">
    <source>
        <dbReference type="Proteomes" id="UP001139006"/>
    </source>
</evidence>
<dbReference type="Proteomes" id="UP001139006">
    <property type="component" value="Unassembled WGS sequence"/>
</dbReference>
<dbReference type="RefSeq" id="WP_253360413.1">
    <property type="nucleotide sequence ID" value="NZ_JAIULA010000010.1"/>
</dbReference>
<gene>
    <name evidence="4" type="ORF">LB941_06300</name>
</gene>
<dbReference type="InterPro" id="IPR006437">
    <property type="entry name" value="Phage_terminase_lsu"/>
</dbReference>
<protein>
    <submittedName>
        <fullName evidence="4">PBSX family phage terminase large subunit</fullName>
    </submittedName>
</protein>
<reference evidence="4 5" key="1">
    <citation type="journal article" date="2023" name="Int. J. Syst. Evol. Microbiol.">
        <title>Ligilactobacillus ubinensis sp. nov., a novel species isolated from the wild ferment of a durian fruit (Durio zibethinus).</title>
        <authorList>
            <person name="Heng Y.C."/>
            <person name="Menon N."/>
            <person name="Chen B."/>
            <person name="Loo B.Z.L."/>
            <person name="Wong G.W.J."/>
            <person name="Lim A.C.H."/>
            <person name="Silvaraju S."/>
            <person name="Kittelmann S."/>
        </authorList>
    </citation>
    <scope>NUCLEOTIDE SEQUENCE [LARGE SCALE GENOMIC DNA]</scope>
    <source>
        <strain evidence="4 5">WILCCON 0076</strain>
    </source>
</reference>
<feature type="domain" description="Phage terminase large subunit N-terminal" evidence="2">
    <location>
        <begin position="127"/>
        <end position="203"/>
    </location>
</feature>
<dbReference type="Pfam" id="PF17289">
    <property type="entry name" value="Terminase_6C"/>
    <property type="match status" value="1"/>
</dbReference>
<dbReference type="EMBL" id="JAIULA010000010">
    <property type="protein sequence ID" value="MCP0886943.1"/>
    <property type="molecule type" value="Genomic_DNA"/>
</dbReference>
<keyword evidence="1" id="KW-1188">Viral release from host cell</keyword>
<dbReference type="InterPro" id="IPR035412">
    <property type="entry name" value="Terminase_L_N"/>
</dbReference>
<dbReference type="InterPro" id="IPR027417">
    <property type="entry name" value="P-loop_NTPase"/>
</dbReference>
<dbReference type="Gene3D" id="3.40.50.300">
    <property type="entry name" value="P-loop containing nucleotide triphosphate hydrolases"/>
    <property type="match status" value="1"/>
</dbReference>
<dbReference type="PANTHER" id="PTHR39184">
    <property type="match status" value="1"/>
</dbReference>
<dbReference type="Pfam" id="PF04466">
    <property type="entry name" value="Terminase_3"/>
    <property type="match status" value="1"/>
</dbReference>